<gene>
    <name evidence="1" type="ORF">DPMN_146844</name>
</gene>
<evidence type="ECO:0000313" key="2">
    <source>
        <dbReference type="Proteomes" id="UP000828390"/>
    </source>
</evidence>
<keyword evidence="2" id="KW-1185">Reference proteome</keyword>
<accession>A0A9D4F8Q3</accession>
<reference evidence="1" key="2">
    <citation type="submission" date="2020-11" db="EMBL/GenBank/DDBJ databases">
        <authorList>
            <person name="McCartney M.A."/>
            <person name="Auch B."/>
            <person name="Kono T."/>
            <person name="Mallez S."/>
            <person name="Becker A."/>
            <person name="Gohl D.M."/>
            <person name="Silverstein K.A.T."/>
            <person name="Koren S."/>
            <person name="Bechman K.B."/>
            <person name="Herman A."/>
            <person name="Abrahante J.E."/>
            <person name="Garbe J."/>
        </authorList>
    </citation>
    <scope>NUCLEOTIDE SEQUENCE</scope>
    <source>
        <strain evidence="1">Duluth1</strain>
        <tissue evidence="1">Whole animal</tissue>
    </source>
</reference>
<proteinExistence type="predicted"/>
<dbReference type="AlphaFoldDB" id="A0A9D4F8Q3"/>
<evidence type="ECO:0000313" key="1">
    <source>
        <dbReference type="EMBL" id="KAH3793336.1"/>
    </source>
</evidence>
<organism evidence="1 2">
    <name type="scientific">Dreissena polymorpha</name>
    <name type="common">Zebra mussel</name>
    <name type="synonym">Mytilus polymorpha</name>
    <dbReference type="NCBI Taxonomy" id="45954"/>
    <lineage>
        <taxon>Eukaryota</taxon>
        <taxon>Metazoa</taxon>
        <taxon>Spiralia</taxon>
        <taxon>Lophotrochozoa</taxon>
        <taxon>Mollusca</taxon>
        <taxon>Bivalvia</taxon>
        <taxon>Autobranchia</taxon>
        <taxon>Heteroconchia</taxon>
        <taxon>Euheterodonta</taxon>
        <taxon>Imparidentia</taxon>
        <taxon>Neoheterodontei</taxon>
        <taxon>Myida</taxon>
        <taxon>Dreissenoidea</taxon>
        <taxon>Dreissenidae</taxon>
        <taxon>Dreissena</taxon>
    </lineage>
</organism>
<protein>
    <submittedName>
        <fullName evidence="1">Uncharacterized protein</fullName>
    </submittedName>
</protein>
<sequence length="62" mass="7133">MEQQRAPWIASICMASIAVTVERMRPIMDAEFTLRSKRRILHTTYIPNQMLTASSECTTAQF</sequence>
<dbReference type="EMBL" id="JAIWYP010000007">
    <property type="protein sequence ID" value="KAH3793336.1"/>
    <property type="molecule type" value="Genomic_DNA"/>
</dbReference>
<dbReference type="Proteomes" id="UP000828390">
    <property type="component" value="Unassembled WGS sequence"/>
</dbReference>
<name>A0A9D4F8Q3_DREPO</name>
<reference evidence="1" key="1">
    <citation type="journal article" date="2019" name="bioRxiv">
        <title>The Genome of the Zebra Mussel, Dreissena polymorpha: A Resource for Invasive Species Research.</title>
        <authorList>
            <person name="McCartney M.A."/>
            <person name="Auch B."/>
            <person name="Kono T."/>
            <person name="Mallez S."/>
            <person name="Zhang Y."/>
            <person name="Obille A."/>
            <person name="Becker A."/>
            <person name="Abrahante J.E."/>
            <person name="Garbe J."/>
            <person name="Badalamenti J.P."/>
            <person name="Herman A."/>
            <person name="Mangelson H."/>
            <person name="Liachko I."/>
            <person name="Sullivan S."/>
            <person name="Sone E.D."/>
            <person name="Koren S."/>
            <person name="Silverstein K.A.T."/>
            <person name="Beckman K.B."/>
            <person name="Gohl D.M."/>
        </authorList>
    </citation>
    <scope>NUCLEOTIDE SEQUENCE</scope>
    <source>
        <strain evidence="1">Duluth1</strain>
        <tissue evidence="1">Whole animal</tissue>
    </source>
</reference>
<comment type="caution">
    <text evidence="1">The sequence shown here is derived from an EMBL/GenBank/DDBJ whole genome shotgun (WGS) entry which is preliminary data.</text>
</comment>